<reference evidence="2 3" key="1">
    <citation type="submission" date="2018-03" db="EMBL/GenBank/DDBJ databases">
        <title>Genomic Encyclopedia of Type Strains, Phase III (KMG-III): the genomes of soil and plant-associated and newly described type strains.</title>
        <authorList>
            <person name="Whitman W."/>
        </authorList>
    </citation>
    <scope>NUCLEOTIDE SEQUENCE [LARGE SCALE GENOMIC DNA]</scope>
    <source>
        <strain evidence="2 3">MWH-P2sevCIIIb</strain>
    </source>
</reference>
<name>A0A2T0XF68_9BURK</name>
<dbReference type="InterPro" id="IPR051683">
    <property type="entry name" value="Enoyl-CoA_Hydratase/Isomerase"/>
</dbReference>
<gene>
    <name evidence="2" type="ORF">BCM14_2049</name>
</gene>
<proteinExistence type="inferred from homology"/>
<comment type="caution">
    <text evidence="2">The sequence shown here is derived from an EMBL/GenBank/DDBJ whole genome shotgun (WGS) entry which is preliminary data.</text>
</comment>
<evidence type="ECO:0000313" key="3">
    <source>
        <dbReference type="Proteomes" id="UP000238308"/>
    </source>
</evidence>
<dbReference type="CDD" id="cd06558">
    <property type="entry name" value="crotonase-like"/>
    <property type="match status" value="1"/>
</dbReference>
<evidence type="ECO:0000313" key="2">
    <source>
        <dbReference type="EMBL" id="PRY97589.1"/>
    </source>
</evidence>
<evidence type="ECO:0000256" key="1">
    <source>
        <dbReference type="ARBA" id="ARBA00005254"/>
    </source>
</evidence>
<dbReference type="SUPFAM" id="SSF52096">
    <property type="entry name" value="ClpP/crotonase"/>
    <property type="match status" value="1"/>
</dbReference>
<dbReference type="GO" id="GO:0003824">
    <property type="term" value="F:catalytic activity"/>
    <property type="evidence" value="ECO:0007669"/>
    <property type="project" value="UniProtKB-ARBA"/>
</dbReference>
<dbReference type="OrthoDB" id="9807606at2"/>
<dbReference type="EMBL" id="PVTV01000014">
    <property type="protein sequence ID" value="PRY97589.1"/>
    <property type="molecule type" value="Genomic_DNA"/>
</dbReference>
<dbReference type="Pfam" id="PF00378">
    <property type="entry name" value="ECH_1"/>
    <property type="match status" value="1"/>
</dbReference>
<dbReference type="InterPro" id="IPR001753">
    <property type="entry name" value="Enoyl-CoA_hydra/iso"/>
</dbReference>
<keyword evidence="3" id="KW-1185">Reference proteome</keyword>
<dbReference type="PANTHER" id="PTHR42964:SF1">
    <property type="entry name" value="POLYKETIDE BIOSYNTHESIS ENOYL-COA HYDRATASE PKSH-RELATED"/>
    <property type="match status" value="1"/>
</dbReference>
<dbReference type="PANTHER" id="PTHR42964">
    <property type="entry name" value="ENOYL-COA HYDRATASE"/>
    <property type="match status" value="1"/>
</dbReference>
<dbReference type="Gene3D" id="3.90.226.10">
    <property type="entry name" value="2-enoyl-CoA Hydratase, Chain A, domain 1"/>
    <property type="match status" value="1"/>
</dbReference>
<dbReference type="AlphaFoldDB" id="A0A2T0XF68"/>
<comment type="similarity">
    <text evidence="1">Belongs to the enoyl-CoA hydratase/isomerase family.</text>
</comment>
<dbReference type="Gene3D" id="1.10.12.10">
    <property type="entry name" value="Lyase 2-enoyl-coa Hydratase, Chain A, domain 2"/>
    <property type="match status" value="1"/>
</dbReference>
<dbReference type="Proteomes" id="UP000238308">
    <property type="component" value="Unassembled WGS sequence"/>
</dbReference>
<dbReference type="GO" id="GO:0008300">
    <property type="term" value="P:isoprenoid catabolic process"/>
    <property type="evidence" value="ECO:0007669"/>
    <property type="project" value="TreeGrafter"/>
</dbReference>
<dbReference type="InterPro" id="IPR014748">
    <property type="entry name" value="Enoyl-CoA_hydra_C"/>
</dbReference>
<accession>A0A2T0XF68</accession>
<sequence length="287" mass="30731">MTKSISPVATASPVQEENIQDFLLLSFNQPEARNPLGPEVIAALTSAIDRAEANSSIRAVILRGYGAVFSAGGNLGNFQDRLAAPMNADGSDPIAKSNRAFGLFLEKLRKFPKPVVVAAHGAAMGGGVGLVCAADIAIVCADTKFCFTETKLGLIPAQILPFVVERIGGKAARRLMLSAERFSAADALQIGLVDFVAPNMDALRDRLVSVLDNISACAPNAVMATKRLSYRNDWETSEQGLSQLLDDCAVAFAAAMRDEASEGLTAMREKRTTSWAKRFPREALDQW</sequence>
<dbReference type="RefSeq" id="WP_106227894.1">
    <property type="nucleotide sequence ID" value="NZ_PVTV01000014.1"/>
</dbReference>
<protein>
    <submittedName>
        <fullName evidence="2">Isohexenylglutaconyl-CoA hydratase</fullName>
    </submittedName>
</protein>
<dbReference type="InterPro" id="IPR029045">
    <property type="entry name" value="ClpP/crotonase-like_dom_sf"/>
</dbReference>
<organism evidence="2 3">
    <name type="scientific">Jezberella montanilacus</name>
    <dbReference type="NCBI Taxonomy" id="323426"/>
    <lineage>
        <taxon>Bacteria</taxon>
        <taxon>Pseudomonadati</taxon>
        <taxon>Pseudomonadota</taxon>
        <taxon>Betaproteobacteria</taxon>
        <taxon>Burkholderiales</taxon>
        <taxon>Alcaligenaceae</taxon>
        <taxon>Jezberella</taxon>
    </lineage>
</organism>